<dbReference type="SUPFAM" id="SSF88946">
    <property type="entry name" value="Sigma2 domain of RNA polymerase sigma factors"/>
    <property type="match status" value="1"/>
</dbReference>
<proteinExistence type="predicted"/>
<dbReference type="InterPro" id="IPR013325">
    <property type="entry name" value="RNA_pol_sigma_r2"/>
</dbReference>
<evidence type="ECO:0000313" key="5">
    <source>
        <dbReference type="EMBL" id="RJL21175.1"/>
    </source>
</evidence>
<sequence>MASGDRAAFDMLYEATSAQLHALGVSILKDRPIAEDALEQVYLRIWSEAGRQPESGLSPMAWLLTLTREMALERMRAEGLPGGLTRPDPVEALWLEGASLQALARREGRTAPAMRELLRARLAALRGGRAPQEAAQGAAR</sequence>
<dbReference type="EMBL" id="QZEW01000006">
    <property type="protein sequence ID" value="RJL21175.1"/>
    <property type="molecule type" value="Genomic_DNA"/>
</dbReference>
<reference evidence="6" key="1">
    <citation type="submission" date="2018-09" db="EMBL/GenBank/DDBJ databases">
        <title>Paracoccus onubensis nov. sp. a moderate halophilic bacterium isolated from Gruta de las Maravillas (Aracena, Spain).</title>
        <authorList>
            <person name="Jurado V."/>
            <person name="Gutierrez-Patricio S."/>
            <person name="Gonzalez-Pimentel J.L."/>
            <person name="Miller A.Z."/>
            <person name="Laiz L."/>
            <person name="Saiz-Jimenez C."/>
        </authorList>
    </citation>
    <scope>NUCLEOTIDE SEQUENCE [LARGE SCALE GENOMIC DNA]</scope>
    <source>
        <strain evidence="6">DSM 26381</strain>
    </source>
</reference>
<dbReference type="AlphaFoldDB" id="A0A419ABP9"/>
<dbReference type="Proteomes" id="UP000283587">
    <property type="component" value="Unassembled WGS sequence"/>
</dbReference>
<keyword evidence="3" id="KW-0804">Transcription</keyword>
<dbReference type="GO" id="GO:0006352">
    <property type="term" value="P:DNA-templated transcription initiation"/>
    <property type="evidence" value="ECO:0007669"/>
    <property type="project" value="InterPro"/>
</dbReference>
<dbReference type="GO" id="GO:0016987">
    <property type="term" value="F:sigma factor activity"/>
    <property type="evidence" value="ECO:0007669"/>
    <property type="project" value="UniProtKB-KW"/>
</dbReference>
<name>A0A419ABP9_9RHOB</name>
<keyword evidence="1" id="KW-0805">Transcription regulation</keyword>
<evidence type="ECO:0000256" key="2">
    <source>
        <dbReference type="ARBA" id="ARBA00023082"/>
    </source>
</evidence>
<evidence type="ECO:0000313" key="6">
    <source>
        <dbReference type="Proteomes" id="UP000283587"/>
    </source>
</evidence>
<dbReference type="PANTHER" id="PTHR43133:SF62">
    <property type="entry name" value="RNA POLYMERASE SIGMA FACTOR SIGZ"/>
    <property type="match status" value="1"/>
</dbReference>
<keyword evidence="6" id="KW-1185">Reference proteome</keyword>
<evidence type="ECO:0000256" key="1">
    <source>
        <dbReference type="ARBA" id="ARBA00023015"/>
    </source>
</evidence>
<organism evidence="5 6">
    <name type="scientific">Paracoccus siganidrum</name>
    <dbReference type="NCBI Taxonomy" id="1276757"/>
    <lineage>
        <taxon>Bacteria</taxon>
        <taxon>Pseudomonadati</taxon>
        <taxon>Pseudomonadota</taxon>
        <taxon>Alphaproteobacteria</taxon>
        <taxon>Rhodobacterales</taxon>
        <taxon>Paracoccaceae</taxon>
        <taxon>Paracoccus</taxon>
    </lineage>
</organism>
<gene>
    <name evidence="5" type="ORF">D3P05_02050</name>
</gene>
<comment type="caution">
    <text evidence="5">The sequence shown here is derived from an EMBL/GenBank/DDBJ whole genome shotgun (WGS) entry which is preliminary data.</text>
</comment>
<accession>A0A419ABP9</accession>
<dbReference type="RefSeq" id="WP_122449182.1">
    <property type="nucleotide sequence ID" value="NZ_QNRC01000002.1"/>
</dbReference>
<dbReference type="Gene3D" id="1.10.1740.10">
    <property type="match status" value="1"/>
</dbReference>
<keyword evidence="2" id="KW-0731">Sigma factor</keyword>
<protein>
    <recommendedName>
        <fullName evidence="4">RNA polymerase sigma-70 region 2 domain-containing protein</fullName>
    </recommendedName>
</protein>
<evidence type="ECO:0000256" key="3">
    <source>
        <dbReference type="ARBA" id="ARBA00023163"/>
    </source>
</evidence>
<dbReference type="PANTHER" id="PTHR43133">
    <property type="entry name" value="RNA POLYMERASE ECF-TYPE SIGMA FACTO"/>
    <property type="match status" value="1"/>
</dbReference>
<evidence type="ECO:0000259" key="4">
    <source>
        <dbReference type="Pfam" id="PF04542"/>
    </source>
</evidence>
<dbReference type="Pfam" id="PF04542">
    <property type="entry name" value="Sigma70_r2"/>
    <property type="match status" value="1"/>
</dbReference>
<dbReference type="InterPro" id="IPR039425">
    <property type="entry name" value="RNA_pol_sigma-70-like"/>
</dbReference>
<feature type="domain" description="RNA polymerase sigma-70 region 2" evidence="4">
    <location>
        <begin position="12"/>
        <end position="78"/>
    </location>
</feature>
<dbReference type="InterPro" id="IPR007627">
    <property type="entry name" value="RNA_pol_sigma70_r2"/>
</dbReference>